<dbReference type="SUPFAM" id="SSF81383">
    <property type="entry name" value="F-box domain"/>
    <property type="match status" value="1"/>
</dbReference>
<dbReference type="OrthoDB" id="28868at2759"/>
<evidence type="ECO:0000313" key="2">
    <source>
        <dbReference type="EMBL" id="EFN68020.1"/>
    </source>
</evidence>
<evidence type="ECO:0000313" key="3">
    <source>
        <dbReference type="Proteomes" id="UP000000311"/>
    </source>
</evidence>
<dbReference type="EMBL" id="GL438952">
    <property type="protein sequence ID" value="EFN68020.1"/>
    <property type="molecule type" value="Genomic_DNA"/>
</dbReference>
<dbReference type="Gene3D" id="1.20.1280.50">
    <property type="match status" value="1"/>
</dbReference>
<reference evidence="2 3" key="1">
    <citation type="journal article" date="2010" name="Science">
        <title>Genomic comparison of the ants Camponotus floridanus and Harpegnathos saltator.</title>
        <authorList>
            <person name="Bonasio R."/>
            <person name="Zhang G."/>
            <person name="Ye C."/>
            <person name="Mutti N.S."/>
            <person name="Fang X."/>
            <person name="Qin N."/>
            <person name="Donahue G."/>
            <person name="Yang P."/>
            <person name="Li Q."/>
            <person name="Li C."/>
            <person name="Zhang P."/>
            <person name="Huang Z."/>
            <person name="Berger S.L."/>
            <person name="Reinberg D."/>
            <person name="Wang J."/>
            <person name="Liebig J."/>
        </authorList>
    </citation>
    <scope>NUCLEOTIDE SEQUENCE [LARGE SCALE GENOMIC DNA]</scope>
    <source>
        <strain evidence="3">C129</strain>
    </source>
</reference>
<dbReference type="Pfam" id="PF12937">
    <property type="entry name" value="F-box-like"/>
    <property type="match status" value="1"/>
</dbReference>
<proteinExistence type="predicted"/>
<feature type="domain" description="F-box" evidence="1">
    <location>
        <begin position="1"/>
        <end position="50"/>
    </location>
</feature>
<organism evidence="3">
    <name type="scientific">Camponotus floridanus</name>
    <name type="common">Florida carpenter ant</name>
    <dbReference type="NCBI Taxonomy" id="104421"/>
    <lineage>
        <taxon>Eukaryota</taxon>
        <taxon>Metazoa</taxon>
        <taxon>Ecdysozoa</taxon>
        <taxon>Arthropoda</taxon>
        <taxon>Hexapoda</taxon>
        <taxon>Insecta</taxon>
        <taxon>Pterygota</taxon>
        <taxon>Neoptera</taxon>
        <taxon>Endopterygota</taxon>
        <taxon>Hymenoptera</taxon>
        <taxon>Apocrita</taxon>
        <taxon>Aculeata</taxon>
        <taxon>Formicoidea</taxon>
        <taxon>Formicidae</taxon>
        <taxon>Formicinae</taxon>
        <taxon>Camponotus</taxon>
    </lineage>
</organism>
<protein>
    <submittedName>
        <fullName evidence="2">F-box only protein 21</fullName>
    </submittedName>
</protein>
<name>E2AEX5_CAMFO</name>
<gene>
    <name evidence="2" type="ORF">EAG_05574</name>
</gene>
<dbReference type="InterPro" id="IPR036047">
    <property type="entry name" value="F-box-like_dom_sf"/>
</dbReference>
<dbReference type="AlphaFoldDB" id="E2AEX5"/>
<keyword evidence="3" id="KW-1185">Reference proteome</keyword>
<dbReference type="Proteomes" id="UP000000311">
    <property type="component" value="Unassembled WGS sequence"/>
</dbReference>
<accession>E2AEX5</accession>
<dbReference type="PROSITE" id="PS50181">
    <property type="entry name" value="FBOX"/>
    <property type="match status" value="1"/>
</dbReference>
<dbReference type="SMART" id="SM00256">
    <property type="entry name" value="FBOX"/>
    <property type="match status" value="1"/>
</dbReference>
<evidence type="ECO:0000259" key="1">
    <source>
        <dbReference type="PROSITE" id="PS50181"/>
    </source>
</evidence>
<sequence length="437" mass="52847">MATLIHMPAEIISKILEYKDITIKDIVNFSSTSKQFRYIIINDNTLWKKKFSQRWPIATQNYERKMGKNVQAAVKCTTELWNFVSDMSKRHYYYSRDHEYLDDFFSLFEKRCLDVMHCTFLKDELIKIIYTSPEHYLERKVKKFKENLNHLTEEEVLTVILQLCQPEKYISYLRIDKFIDNIVQEVLKGLREEYPSHKIFLISPEQLAIWRYNNIEENYWDESQAKQIKGILDKIILNFDSYNLNYPWKSDEIREGYLWQLQNRKNLWLTIYCCMARRLGIYIELSMHYECQYDSIHIAWKSKNHKEYKEYFYIDWKYKSNLAISVMNKCDLMPNPKKISLSELMVALEKDFEDDIPTQLSFLRLTYEYINSDVRKCTPFAEKHWKQRSNNLKFAVGMVVIHRHRGRENQTGVIIGWHTKFQPHWLYNINMYGSVDL</sequence>
<dbReference type="InParanoid" id="E2AEX5"/>
<dbReference type="InterPro" id="IPR001810">
    <property type="entry name" value="F-box_dom"/>
</dbReference>